<dbReference type="Proteomes" id="UP000621386">
    <property type="component" value="Unassembled WGS sequence"/>
</dbReference>
<proteinExistence type="predicted"/>
<reference evidence="1 2" key="1">
    <citation type="submission" date="2021-01" db="EMBL/GenBank/DDBJ databases">
        <title>WGS of actinomycetes isolated from Thailand.</title>
        <authorList>
            <person name="Thawai C."/>
        </authorList>
    </citation>
    <scope>NUCLEOTIDE SEQUENCE [LARGE SCALE GENOMIC DNA]</scope>
    <source>
        <strain evidence="1 2">CH5-8</strain>
    </source>
</reference>
<name>A0ABS1P5E2_9ACTN</name>
<evidence type="ECO:0000313" key="1">
    <source>
        <dbReference type="EMBL" id="MBL1107385.1"/>
    </source>
</evidence>
<gene>
    <name evidence="1" type="ORF">JK361_22725</name>
</gene>
<dbReference type="RefSeq" id="WP_201821164.1">
    <property type="nucleotide sequence ID" value="NZ_JAERRH010000008.1"/>
</dbReference>
<keyword evidence="2" id="KW-1185">Reference proteome</keyword>
<evidence type="ECO:0000313" key="2">
    <source>
        <dbReference type="Proteomes" id="UP000621386"/>
    </source>
</evidence>
<protein>
    <submittedName>
        <fullName evidence="1">Uncharacterized protein</fullName>
    </submittedName>
</protein>
<dbReference type="EMBL" id="JAERRH010000008">
    <property type="protein sequence ID" value="MBL1107385.1"/>
    <property type="molecule type" value="Genomic_DNA"/>
</dbReference>
<comment type="caution">
    <text evidence="1">The sequence shown here is derived from an EMBL/GenBank/DDBJ whole genome shotgun (WGS) entry which is preliminary data.</text>
</comment>
<sequence length="86" mass="8895">MTGPEHYREAERLLGMAHRFTYGDGADPAVGAALAAEALAHAQLATAAATALNDHAADAGGMPLEDFHAWAETAGVWKPKPKGQTA</sequence>
<organism evidence="1 2">
    <name type="scientific">Streptomyces musisoli</name>
    <dbReference type="NCBI Taxonomy" id="2802280"/>
    <lineage>
        <taxon>Bacteria</taxon>
        <taxon>Bacillati</taxon>
        <taxon>Actinomycetota</taxon>
        <taxon>Actinomycetes</taxon>
        <taxon>Kitasatosporales</taxon>
        <taxon>Streptomycetaceae</taxon>
        <taxon>Streptomyces</taxon>
    </lineage>
</organism>
<accession>A0ABS1P5E2</accession>